<dbReference type="Proteomes" id="UP001239397">
    <property type="component" value="Chromosome"/>
</dbReference>
<accession>A0A9Y2JSC3</accession>
<feature type="transmembrane region" description="Helical" evidence="1">
    <location>
        <begin position="108"/>
        <end position="128"/>
    </location>
</feature>
<keyword evidence="3" id="KW-1185">Reference proteome</keyword>
<feature type="transmembrane region" description="Helical" evidence="1">
    <location>
        <begin position="77"/>
        <end position="96"/>
    </location>
</feature>
<evidence type="ECO:0000313" key="2">
    <source>
        <dbReference type="EMBL" id="WIY03755.1"/>
    </source>
</evidence>
<evidence type="ECO:0000256" key="1">
    <source>
        <dbReference type="SAM" id="Phobius"/>
    </source>
</evidence>
<name>A0A9Y2JSC3_9PSEU</name>
<organism evidence="2 3">
    <name type="scientific">Amycolatopsis mongoliensis</name>
    <dbReference type="NCBI Taxonomy" id="715475"/>
    <lineage>
        <taxon>Bacteria</taxon>
        <taxon>Bacillati</taxon>
        <taxon>Actinomycetota</taxon>
        <taxon>Actinomycetes</taxon>
        <taxon>Pseudonocardiales</taxon>
        <taxon>Pseudonocardiaceae</taxon>
        <taxon>Amycolatopsis</taxon>
    </lineage>
</organism>
<dbReference type="AlphaFoldDB" id="A0A9Y2JSC3"/>
<evidence type="ECO:0000313" key="3">
    <source>
        <dbReference type="Proteomes" id="UP001239397"/>
    </source>
</evidence>
<keyword evidence="1" id="KW-0812">Transmembrane</keyword>
<feature type="transmembrane region" description="Helical" evidence="1">
    <location>
        <begin position="12"/>
        <end position="37"/>
    </location>
</feature>
<feature type="transmembrane region" description="Helical" evidence="1">
    <location>
        <begin position="148"/>
        <end position="168"/>
    </location>
</feature>
<keyword evidence="1" id="KW-0472">Membrane</keyword>
<dbReference type="KEGG" id="amog:QRX60_07845"/>
<dbReference type="RefSeq" id="WP_286000126.1">
    <property type="nucleotide sequence ID" value="NZ_CP127295.1"/>
</dbReference>
<protein>
    <submittedName>
        <fullName evidence="2">Uncharacterized protein</fullName>
    </submittedName>
</protein>
<gene>
    <name evidence="2" type="ORF">QRX60_07845</name>
</gene>
<keyword evidence="1" id="KW-1133">Transmembrane helix</keyword>
<reference evidence="2 3" key="1">
    <citation type="submission" date="2023-06" db="EMBL/GenBank/DDBJ databases">
        <authorList>
            <person name="Oyuntsetseg B."/>
            <person name="Kim S.B."/>
        </authorList>
    </citation>
    <scope>NUCLEOTIDE SEQUENCE [LARGE SCALE GENOMIC DNA]</scope>
    <source>
        <strain evidence="2 3">4-36</strain>
    </source>
</reference>
<sequence>MDPTPEPPARRGGAFLTPALVALALALTVAGTFLPFFRTDQLVGWETAGVARSVVGAWRVDFTFPGQPETSSPSAPLGLPLVLASAILLAALVLGVRQAATRHPGAAASRTAFGGAAFLAGAVCTIGMQGARRLLDDGPALTKTTILAGMWLLMAAVLVAVAAAVLSLRRPAAGRPEWADPAVAFADTTTPPSGVAITVLPPDDD</sequence>
<dbReference type="EMBL" id="CP127295">
    <property type="protein sequence ID" value="WIY03755.1"/>
    <property type="molecule type" value="Genomic_DNA"/>
</dbReference>
<proteinExistence type="predicted"/>